<reference evidence="6" key="1">
    <citation type="journal article" date="2019" name="Int. J. Syst. Evol. Microbiol.">
        <title>The Global Catalogue of Microorganisms (GCM) 10K type strain sequencing project: providing services to taxonomists for standard genome sequencing and annotation.</title>
        <authorList>
            <consortium name="The Broad Institute Genomics Platform"/>
            <consortium name="The Broad Institute Genome Sequencing Center for Infectious Disease"/>
            <person name="Wu L."/>
            <person name="Ma J."/>
        </authorList>
    </citation>
    <scope>NUCLEOTIDE SEQUENCE [LARGE SCALE GENOMIC DNA]</scope>
    <source>
        <strain evidence="6">CECT 8655</strain>
    </source>
</reference>
<dbReference type="PROSITE" id="PS50109">
    <property type="entry name" value="HIS_KIN"/>
    <property type="match status" value="1"/>
</dbReference>
<dbReference type="Pfam" id="PF01590">
    <property type="entry name" value="GAF"/>
    <property type="match status" value="1"/>
</dbReference>
<evidence type="ECO:0000259" key="4">
    <source>
        <dbReference type="PROSITE" id="PS50109"/>
    </source>
</evidence>
<accession>A0ABV8RAH0</accession>
<gene>
    <name evidence="5" type="ORF">ACFOWD_10800</name>
</gene>
<dbReference type="Gene3D" id="3.30.565.10">
    <property type="entry name" value="Histidine kinase-like ATPase, C-terminal domain"/>
    <property type="match status" value="1"/>
</dbReference>
<dbReference type="Gene3D" id="3.30.450.40">
    <property type="match status" value="1"/>
</dbReference>
<dbReference type="Pfam" id="PF00512">
    <property type="entry name" value="HisKA"/>
    <property type="match status" value="1"/>
</dbReference>
<dbReference type="InterPro" id="IPR036890">
    <property type="entry name" value="HATPase_C_sf"/>
</dbReference>
<name>A0ABV8RAH0_9FLAO</name>
<dbReference type="RefSeq" id="WP_377410474.1">
    <property type="nucleotide sequence ID" value="NZ_JBHSCY010000002.1"/>
</dbReference>
<keyword evidence="5" id="KW-0067">ATP-binding</keyword>
<dbReference type="CDD" id="cd00082">
    <property type="entry name" value="HisKA"/>
    <property type="match status" value="1"/>
</dbReference>
<evidence type="ECO:0000256" key="1">
    <source>
        <dbReference type="ARBA" id="ARBA00000085"/>
    </source>
</evidence>
<dbReference type="EMBL" id="JBHSCY010000002">
    <property type="protein sequence ID" value="MFC4269397.1"/>
    <property type="molecule type" value="Genomic_DNA"/>
</dbReference>
<keyword evidence="6" id="KW-1185">Reference proteome</keyword>
<dbReference type="EC" id="2.7.13.3" evidence="2"/>
<dbReference type="SMART" id="SM00387">
    <property type="entry name" value="HATPase_c"/>
    <property type="match status" value="1"/>
</dbReference>
<dbReference type="SUPFAM" id="SSF55781">
    <property type="entry name" value="GAF domain-like"/>
    <property type="match status" value="1"/>
</dbReference>
<dbReference type="GO" id="GO:0005524">
    <property type="term" value="F:ATP binding"/>
    <property type="evidence" value="ECO:0007669"/>
    <property type="project" value="UniProtKB-KW"/>
</dbReference>
<evidence type="ECO:0000313" key="5">
    <source>
        <dbReference type="EMBL" id="MFC4269397.1"/>
    </source>
</evidence>
<dbReference type="InterPro" id="IPR003018">
    <property type="entry name" value="GAF"/>
</dbReference>
<dbReference type="InterPro" id="IPR003594">
    <property type="entry name" value="HATPase_dom"/>
</dbReference>
<dbReference type="PRINTS" id="PR00344">
    <property type="entry name" value="BCTRLSENSOR"/>
</dbReference>
<evidence type="ECO:0000256" key="2">
    <source>
        <dbReference type="ARBA" id="ARBA00012438"/>
    </source>
</evidence>
<evidence type="ECO:0000313" key="6">
    <source>
        <dbReference type="Proteomes" id="UP001595826"/>
    </source>
</evidence>
<dbReference type="InterPro" id="IPR029016">
    <property type="entry name" value="GAF-like_dom_sf"/>
</dbReference>
<dbReference type="InterPro" id="IPR003661">
    <property type="entry name" value="HisK_dim/P_dom"/>
</dbReference>
<dbReference type="SMART" id="SM00388">
    <property type="entry name" value="HisKA"/>
    <property type="match status" value="1"/>
</dbReference>
<evidence type="ECO:0000256" key="3">
    <source>
        <dbReference type="ARBA" id="ARBA00022553"/>
    </source>
</evidence>
<dbReference type="Pfam" id="PF02518">
    <property type="entry name" value="HATPase_c"/>
    <property type="match status" value="1"/>
</dbReference>
<dbReference type="SUPFAM" id="SSF55874">
    <property type="entry name" value="ATPase domain of HSP90 chaperone/DNA topoisomerase II/histidine kinase"/>
    <property type="match status" value="1"/>
</dbReference>
<dbReference type="Proteomes" id="UP001595826">
    <property type="component" value="Unassembled WGS sequence"/>
</dbReference>
<keyword evidence="5" id="KW-0547">Nucleotide-binding</keyword>
<keyword evidence="3" id="KW-0597">Phosphoprotein</keyword>
<proteinExistence type="predicted"/>
<comment type="catalytic activity">
    <reaction evidence="1">
        <text>ATP + protein L-histidine = ADP + protein N-phospho-L-histidine.</text>
        <dbReference type="EC" id="2.7.13.3"/>
    </reaction>
</comment>
<sequence>MKAARIPNNEEERLKVLKKYSILDSLPEEEYDAITKIASSICDTPIALVSIIDEKRQWFKSNHGLETKETHRDLAFCAHSILNPNEIFEVEDATKDERFFDNPLTTGAPNVIFYAGAPLNTSEGYPLGTLCVIDNKPKKLNDTQKEALNLLANQVVRLFELRKSNAKLKSANKDIVKLNDRLNNFAFRLTHDLKSPINNINFLIDVLKEDHFELFKETQAENYFNLIADRISYMDNLINDILVYSKVTNKNIVFNAFNIKNLIEGIIKNIDIENKIDFIAENLDTDIFSSKIGLLQVFQNLISNSKKFTDEEKVIIKIAFSEDTENYNFVYEDNGPGIPKKYWKKVFEMFETLHKNSNNNTGVGLSTVKSNIERLGGSITLSNRIDNKKGVCFKFNIQKKDI</sequence>
<dbReference type="Gene3D" id="1.10.287.130">
    <property type="match status" value="1"/>
</dbReference>
<organism evidence="5 6">
    <name type="scientific">Polaribacter marinivivus</name>
    <dbReference type="NCBI Taxonomy" id="1524260"/>
    <lineage>
        <taxon>Bacteria</taxon>
        <taxon>Pseudomonadati</taxon>
        <taxon>Bacteroidota</taxon>
        <taxon>Flavobacteriia</taxon>
        <taxon>Flavobacteriales</taxon>
        <taxon>Flavobacteriaceae</taxon>
    </lineage>
</organism>
<protein>
    <recommendedName>
        <fullName evidence="2">histidine kinase</fullName>
        <ecNumber evidence="2">2.7.13.3</ecNumber>
    </recommendedName>
</protein>
<dbReference type="InterPro" id="IPR036097">
    <property type="entry name" value="HisK_dim/P_sf"/>
</dbReference>
<dbReference type="PANTHER" id="PTHR43102">
    <property type="entry name" value="SLR1143 PROTEIN"/>
    <property type="match status" value="1"/>
</dbReference>
<dbReference type="PANTHER" id="PTHR43102:SF2">
    <property type="entry name" value="GAF DOMAIN-CONTAINING PROTEIN"/>
    <property type="match status" value="1"/>
</dbReference>
<dbReference type="InterPro" id="IPR005467">
    <property type="entry name" value="His_kinase_dom"/>
</dbReference>
<dbReference type="SUPFAM" id="SSF47384">
    <property type="entry name" value="Homodimeric domain of signal transducing histidine kinase"/>
    <property type="match status" value="1"/>
</dbReference>
<feature type="domain" description="Histidine kinase" evidence="4">
    <location>
        <begin position="188"/>
        <end position="401"/>
    </location>
</feature>
<dbReference type="InterPro" id="IPR004358">
    <property type="entry name" value="Sig_transdc_His_kin-like_C"/>
</dbReference>
<comment type="caution">
    <text evidence="5">The sequence shown here is derived from an EMBL/GenBank/DDBJ whole genome shotgun (WGS) entry which is preliminary data.</text>
</comment>